<dbReference type="Gene3D" id="1.10.246.130">
    <property type="match status" value="1"/>
</dbReference>
<evidence type="ECO:0000256" key="2">
    <source>
        <dbReference type="ARBA" id="ARBA00001089"/>
    </source>
</evidence>
<feature type="signal peptide" evidence="8">
    <location>
        <begin position="1"/>
        <end position="22"/>
    </location>
</feature>
<evidence type="ECO:0000256" key="1">
    <source>
        <dbReference type="ARBA" id="ARBA00001049"/>
    </source>
</evidence>
<feature type="binding site" evidence="6">
    <location>
        <position position="460"/>
    </location>
    <ligand>
        <name>L-glutamate</name>
        <dbReference type="ChEBI" id="CHEBI:29985"/>
    </ligand>
</feature>
<keyword evidence="3 7" id="KW-0012">Acyltransferase</keyword>
<dbReference type="Pfam" id="PF01019">
    <property type="entry name" value="G_glu_transpept"/>
    <property type="match status" value="1"/>
</dbReference>
<keyword evidence="8" id="KW-0732">Signal</keyword>
<protein>
    <recommendedName>
        <fullName evidence="7">Glutathione hydrolase proenzyme</fullName>
        <ecNumber evidence="7">2.3.2.2</ecNumber>
        <ecNumber evidence="7">3.4.19.13</ecNumber>
    </recommendedName>
    <component>
        <recommendedName>
            <fullName evidence="7">Glutathione hydrolase large chain</fullName>
        </recommendedName>
    </component>
    <component>
        <recommendedName>
            <fullName evidence="7">Glutathione hydrolase small chain</fullName>
        </recommendedName>
    </component>
</protein>
<comment type="pathway">
    <text evidence="7">Sulfur metabolism; glutathione metabolism.</text>
</comment>
<comment type="catalytic activity">
    <reaction evidence="1 7">
        <text>an S-substituted glutathione + H2O = an S-substituted L-cysteinylglycine + L-glutamate</text>
        <dbReference type="Rhea" id="RHEA:59468"/>
        <dbReference type="ChEBI" id="CHEBI:15377"/>
        <dbReference type="ChEBI" id="CHEBI:29985"/>
        <dbReference type="ChEBI" id="CHEBI:90779"/>
        <dbReference type="ChEBI" id="CHEBI:143103"/>
        <dbReference type="EC" id="3.4.19.13"/>
    </reaction>
</comment>
<dbReference type="InterPro" id="IPR043137">
    <property type="entry name" value="GGT_ssub_C"/>
</dbReference>
<feature type="binding site" evidence="6">
    <location>
        <position position="410"/>
    </location>
    <ligand>
        <name>L-glutamate</name>
        <dbReference type="ChEBI" id="CHEBI:29985"/>
    </ligand>
</feature>
<dbReference type="InterPro" id="IPR051792">
    <property type="entry name" value="GGT_bact"/>
</dbReference>
<keyword evidence="7 9" id="KW-0378">Hydrolase</keyword>
<reference evidence="9" key="1">
    <citation type="submission" date="2022-08" db="EMBL/GenBank/DDBJ databases">
        <title>Genomic Encyclopedia of Type Strains, Phase III (KMG-III): the genomes of soil and plant-associated and newly described type strains.</title>
        <authorList>
            <person name="Whitman W."/>
        </authorList>
    </citation>
    <scope>NUCLEOTIDE SEQUENCE</scope>
    <source>
        <strain evidence="9">HMT 1</strain>
    </source>
</reference>
<dbReference type="EC" id="2.3.2.2" evidence="7"/>
<dbReference type="InterPro" id="IPR029055">
    <property type="entry name" value="Ntn_hydrolases_N"/>
</dbReference>
<dbReference type="EC" id="3.4.19.13" evidence="7"/>
<dbReference type="Gene3D" id="3.60.20.40">
    <property type="match status" value="1"/>
</dbReference>
<dbReference type="NCBIfam" id="TIGR00066">
    <property type="entry name" value="g_glut_trans"/>
    <property type="match status" value="1"/>
</dbReference>
<dbReference type="SUPFAM" id="SSF56235">
    <property type="entry name" value="N-terminal nucleophile aminohydrolases (Ntn hydrolases)"/>
    <property type="match status" value="1"/>
</dbReference>
<feature type="active site" description="Nucleophile" evidence="5">
    <location>
        <position position="368"/>
    </location>
</feature>
<comment type="PTM">
    <text evidence="7">Cleaved by autocatalysis into a large and a small subunit.</text>
</comment>
<evidence type="ECO:0000256" key="7">
    <source>
        <dbReference type="RuleBase" id="RU368036"/>
    </source>
</evidence>
<comment type="catalytic activity">
    <reaction evidence="2 7">
        <text>glutathione + H2O = L-cysteinylglycine + L-glutamate</text>
        <dbReference type="Rhea" id="RHEA:28807"/>
        <dbReference type="ChEBI" id="CHEBI:15377"/>
        <dbReference type="ChEBI" id="CHEBI:29985"/>
        <dbReference type="ChEBI" id="CHEBI:57925"/>
        <dbReference type="ChEBI" id="CHEBI:61694"/>
        <dbReference type="EC" id="3.4.19.13"/>
    </reaction>
</comment>
<name>A0AAE3HJ92_9GAMM</name>
<keyword evidence="7 9" id="KW-0808">Transferase</keyword>
<dbReference type="EMBL" id="JANUCT010000007">
    <property type="protein sequence ID" value="MCS3903300.1"/>
    <property type="molecule type" value="Genomic_DNA"/>
</dbReference>
<organism evidence="9 10">
    <name type="scientific">Methylohalomonas lacus</name>
    <dbReference type="NCBI Taxonomy" id="398773"/>
    <lineage>
        <taxon>Bacteria</taxon>
        <taxon>Pseudomonadati</taxon>
        <taxon>Pseudomonadota</taxon>
        <taxon>Gammaproteobacteria</taxon>
        <taxon>Methylohalomonadales</taxon>
        <taxon>Methylohalomonadaceae</taxon>
        <taxon>Methylohalomonas</taxon>
    </lineage>
</organism>
<keyword evidence="7" id="KW-0317">Glutathione biosynthesis</keyword>
<evidence type="ECO:0000256" key="5">
    <source>
        <dbReference type="PIRSR" id="PIRSR600101-1"/>
    </source>
</evidence>
<comment type="catalytic activity">
    <reaction evidence="4 7">
        <text>an N-terminal (5-L-glutamyl)-[peptide] + an alpha-amino acid = 5-L-glutamyl amino acid + an N-terminal L-alpha-aminoacyl-[peptide]</text>
        <dbReference type="Rhea" id="RHEA:23904"/>
        <dbReference type="Rhea" id="RHEA-COMP:9780"/>
        <dbReference type="Rhea" id="RHEA-COMP:9795"/>
        <dbReference type="ChEBI" id="CHEBI:77644"/>
        <dbReference type="ChEBI" id="CHEBI:78597"/>
        <dbReference type="ChEBI" id="CHEBI:78599"/>
        <dbReference type="ChEBI" id="CHEBI:78608"/>
        <dbReference type="EC" id="2.3.2.2"/>
    </reaction>
</comment>
<dbReference type="PANTHER" id="PTHR43199:SF6">
    <property type="entry name" value="GLUTATHIONE HYDROLASE PROENZYME"/>
    <property type="match status" value="1"/>
</dbReference>
<feature type="binding site" evidence="6">
    <location>
        <position position="94"/>
    </location>
    <ligand>
        <name>L-glutamate</name>
        <dbReference type="ChEBI" id="CHEBI:29985"/>
    </ligand>
</feature>
<accession>A0AAE3HJ92</accession>
<proteinExistence type="inferred from homology"/>
<dbReference type="Proteomes" id="UP001204445">
    <property type="component" value="Unassembled WGS sequence"/>
</dbReference>
<evidence type="ECO:0000256" key="4">
    <source>
        <dbReference type="ARBA" id="ARBA00047417"/>
    </source>
</evidence>
<dbReference type="GO" id="GO:0103068">
    <property type="term" value="F:leukotriene C4 gamma-glutamyl transferase activity"/>
    <property type="evidence" value="ECO:0007669"/>
    <property type="project" value="UniProtKB-EC"/>
</dbReference>
<gene>
    <name evidence="9" type="ORF">J2T55_001320</name>
</gene>
<feature type="binding site" evidence="6">
    <location>
        <begin position="386"/>
        <end position="388"/>
    </location>
    <ligand>
        <name>L-glutamate</name>
        <dbReference type="ChEBI" id="CHEBI:29985"/>
    </ligand>
</feature>
<dbReference type="PRINTS" id="PR01210">
    <property type="entry name" value="GGTRANSPTASE"/>
</dbReference>
<dbReference type="PANTHER" id="PTHR43199">
    <property type="entry name" value="GLUTATHIONE HYDROLASE"/>
    <property type="match status" value="1"/>
</dbReference>
<evidence type="ECO:0000256" key="8">
    <source>
        <dbReference type="SAM" id="SignalP"/>
    </source>
</evidence>
<sequence>MLSRHLKIFVFVLCLLPAVALAQKPGEAAIASAHPLATEAGLAALEQGGNAFDAAVAVSATLAVVEPYSSGIGGGGFYLLHQADQDRDIMLDAREIAPASARQAHYLNSAGDLDRDISINSAKAAGIPGIPKALEHLAREYGQLPLAETLAPAIKHAREGFAVSERYRKLAGFRLDVMRRNPATAAIFLQDNDVPETGHVIIQPQLADTLSALAGQGSKTFYEGELAERIVDGVNAAGGDWTLRDLSSYRVVEREPIVTSYHDMRVISAALPSSGGIVLGQALNILENFDLPRMDEATRKHVIIEAMRRAYRDRAAYLGDSDYVDVPVERLLNKDYAAGLAVDIDEDKATDSKSMPPFSDHQGLGADTTHFSVIDADGNRVSATLSINLPFGNAMMAGDTGVLLNNELDDFALQPQEPNAYGLVGGEANAIEPGKRPLSSMTPTFLETDDKVAILGTPGGSRIISMVLLGTLAFADGDLPGDWVTLPRYHHQYLPDVVQHEPDALSDRLMNALRERGHTLESVGRQYGNMQAILWHRPTNLIFAASDPRGEGSAEKQPPR</sequence>
<keyword evidence="10" id="KW-1185">Reference proteome</keyword>
<feature type="chain" id="PRO_5041970235" description="Glutathione hydrolase proenzyme" evidence="8">
    <location>
        <begin position="23"/>
        <end position="560"/>
    </location>
</feature>
<dbReference type="GO" id="GO:0036374">
    <property type="term" value="F:glutathione hydrolase activity"/>
    <property type="evidence" value="ECO:0007669"/>
    <property type="project" value="UniProtKB-UniRule"/>
</dbReference>
<feature type="binding site" evidence="6">
    <location>
        <begin position="439"/>
        <end position="440"/>
    </location>
    <ligand>
        <name>L-glutamate</name>
        <dbReference type="ChEBI" id="CHEBI:29985"/>
    </ligand>
</feature>
<comment type="subunit">
    <text evidence="7">This enzyme consists of two polypeptide chains, which are synthesized in precursor form from a single polypeptide.</text>
</comment>
<comment type="caution">
    <text evidence="9">The sequence shown here is derived from an EMBL/GenBank/DDBJ whole genome shotgun (WGS) entry which is preliminary data.</text>
</comment>
<dbReference type="RefSeq" id="WP_259054964.1">
    <property type="nucleotide sequence ID" value="NZ_JANUCT010000007.1"/>
</dbReference>
<dbReference type="AlphaFoldDB" id="A0AAE3HJ92"/>
<evidence type="ECO:0000256" key="6">
    <source>
        <dbReference type="PIRSR" id="PIRSR600101-2"/>
    </source>
</evidence>
<evidence type="ECO:0000313" key="10">
    <source>
        <dbReference type="Proteomes" id="UP001204445"/>
    </source>
</evidence>
<evidence type="ECO:0000256" key="3">
    <source>
        <dbReference type="ARBA" id="ARBA00023315"/>
    </source>
</evidence>
<dbReference type="InterPro" id="IPR043138">
    <property type="entry name" value="GGT_lsub"/>
</dbReference>
<comment type="similarity">
    <text evidence="7">Belongs to the gamma-glutamyltransferase family.</text>
</comment>
<dbReference type="InterPro" id="IPR000101">
    <property type="entry name" value="GGT_peptidase"/>
</dbReference>
<dbReference type="GO" id="GO:0006751">
    <property type="term" value="P:glutathione catabolic process"/>
    <property type="evidence" value="ECO:0007669"/>
    <property type="project" value="UniProtKB-UniRule"/>
</dbReference>
<evidence type="ECO:0000313" key="9">
    <source>
        <dbReference type="EMBL" id="MCS3903300.1"/>
    </source>
</evidence>
<keyword evidence="7" id="KW-0865">Zymogen</keyword>
<dbReference type="GO" id="GO:0006750">
    <property type="term" value="P:glutathione biosynthetic process"/>
    <property type="evidence" value="ECO:0007669"/>
    <property type="project" value="UniProtKB-KW"/>
</dbReference>